<comment type="subcellular location">
    <subcellularLocation>
        <location evidence="1">Mitochondrion inner membrane</location>
    </subcellularLocation>
</comment>
<dbReference type="SUPFAM" id="SSF56112">
    <property type="entry name" value="Protein kinase-like (PK-like)"/>
    <property type="match status" value="1"/>
</dbReference>
<evidence type="ECO:0000256" key="16">
    <source>
        <dbReference type="ARBA" id="ARBA00023136"/>
    </source>
</evidence>
<comment type="subunit">
    <text evidence="21">Component of the ATP synthase complex composed at least of ATP5F1A/subunit alpha, ATP5F1B/subunit beta, ATP5MC1/subunit c (homooctomer), MT-ATP6/subunit a, MT-ATP8/subunit 8, ATP5ME/subunit e, ATP5MF/subunit f, ATP5MG/subunit g, ATP5MK/subunit k, ATP5MJ/subunit j, ATP5F1C/subunit gamma, ATP5F1D/subunit delta, ATP5F1E/subunit epsilon, ATP5PF/subunit F6, ATP5PB/subunit b, ATP5PD/subunit d, ATP5PO/subunit OSCP. ATP synthase complex consists of a soluble F(1) head domain (subunits alpha(3) and beta(3)) - the catalytic core - and a membrane F(0) domain - the membrane proton channel (subunits c, a, 8, e, f, g, k and j). These two domains are linked by a central stalk (subunits gamma, delta, and epsilon) rotating inside the F1 region and a stationary peripheral stalk (subunits F6, b, d, and OSCP).</text>
</comment>
<dbReference type="InterPro" id="IPR011009">
    <property type="entry name" value="Kinase-like_dom_sf"/>
</dbReference>
<keyword evidence="14" id="KW-0406">Ion transport</keyword>
<sequence>MWPVFLWLCEALLRMNYGRDNTAMSSSKEAPPSPVSACRAEQAIRRKRHLRRSVEGDRKHWDRKHSDGVDTKKQRQEKRPATRCRSDDSPVGSEGKVNEGSGSEVTDESYELDRHCRLAFGPALGTRSMTRWRAANGIVNHAEIHNIHYRSYDRSHSTASVFGKQPQDLDKADSKTLTGIERFEAMFSKGELIGHGGYGSVYAGYRKSDHFPVALKVVDLKRIKMWAKMSEFDEPIPLEIALLRQVCRNSTCKGIAKLLDYVELPGAYVMVLERPEPCLDLFNYMQEGQGYLEEAMSKHMMQQLVRVLLHCHSRGVVHRDLKPENILVEMTTRRIRLLDFGSASVLKEGQYTDIAGTPEYFPPETVLRGEYFAIPATVWSLGILLFQMLWGDVPFYNQDAIVKGTLFFPRGISRECRHLIRLCLTVNPKDRPTLEQILLVAVHEWSETAEEGKAFRRHLLVDIFTSLCSGTRNTSMALHRLFQLSSLLRSALSVTLRRNIGISAVLFNRAKDMDPVQKLFLDKIRDYTTKSKAAGGVVDGGPVYQKNVSEEVTKLQRLYGGGDLTKFPEFKFPEPKLDEVAK</sequence>
<dbReference type="GO" id="GO:0005524">
    <property type="term" value="F:ATP binding"/>
    <property type="evidence" value="ECO:0007669"/>
    <property type="project" value="UniProtKB-UniRule"/>
</dbReference>
<feature type="compositionally biased region" description="Basic and acidic residues" evidence="24">
    <location>
        <begin position="52"/>
        <end position="88"/>
    </location>
</feature>
<dbReference type="GO" id="GO:0045259">
    <property type="term" value="C:proton-transporting ATP synthase complex"/>
    <property type="evidence" value="ECO:0007669"/>
    <property type="project" value="UniProtKB-KW"/>
</dbReference>
<evidence type="ECO:0000256" key="13">
    <source>
        <dbReference type="ARBA" id="ARBA00022840"/>
    </source>
</evidence>
<keyword evidence="13 23" id="KW-0067">ATP-binding</keyword>
<evidence type="ECO:0000256" key="7">
    <source>
        <dbReference type="ARBA" id="ARBA00022547"/>
    </source>
</evidence>
<comment type="similarity">
    <text evidence="2">Belongs to the protein kinase superfamily. CAMK Ser/Thr protein kinase family. PIM subfamily.</text>
</comment>
<evidence type="ECO:0000256" key="3">
    <source>
        <dbReference type="ARBA" id="ARBA00007346"/>
    </source>
</evidence>
<dbReference type="GO" id="GO:0015078">
    <property type="term" value="F:proton transmembrane transporter activity"/>
    <property type="evidence" value="ECO:0007669"/>
    <property type="project" value="InterPro"/>
</dbReference>
<feature type="signal peptide" evidence="25">
    <location>
        <begin position="1"/>
        <end position="18"/>
    </location>
</feature>
<comment type="catalytic activity">
    <reaction evidence="19">
        <text>L-seryl-[protein] + ATP = O-phospho-L-seryl-[protein] + ADP + H(+)</text>
        <dbReference type="Rhea" id="RHEA:17989"/>
        <dbReference type="Rhea" id="RHEA-COMP:9863"/>
        <dbReference type="Rhea" id="RHEA-COMP:11604"/>
        <dbReference type="ChEBI" id="CHEBI:15378"/>
        <dbReference type="ChEBI" id="CHEBI:29999"/>
        <dbReference type="ChEBI" id="CHEBI:30616"/>
        <dbReference type="ChEBI" id="CHEBI:83421"/>
        <dbReference type="ChEBI" id="CHEBI:456216"/>
        <dbReference type="EC" id="2.7.11.1"/>
    </reaction>
</comment>
<evidence type="ECO:0000256" key="24">
    <source>
        <dbReference type="SAM" id="MobiDB-lite"/>
    </source>
</evidence>
<reference evidence="27" key="1">
    <citation type="submission" date="2020-10" db="EMBL/GenBank/DDBJ databases">
        <title>Chromosome-scale genome assembly of the Allis shad, Alosa alosa.</title>
        <authorList>
            <person name="Margot Z."/>
            <person name="Christophe K."/>
            <person name="Cabau C."/>
            <person name="Louis A."/>
            <person name="Berthelot C."/>
            <person name="Parey E."/>
            <person name="Roest Crollius H."/>
            <person name="Montfort J."/>
            <person name="Robinson-Rechavi M."/>
            <person name="Bucao C."/>
            <person name="Bouchez O."/>
            <person name="Gislard M."/>
            <person name="Lluch J."/>
            <person name="Milhes M."/>
            <person name="Lampietro C."/>
            <person name="Lopez Roques C."/>
            <person name="Donnadieu C."/>
            <person name="Braasch I."/>
            <person name="Desvignes T."/>
            <person name="Postlethwait J."/>
            <person name="Bobe J."/>
            <person name="Guiguen Y."/>
        </authorList>
    </citation>
    <scope>NUCLEOTIDE SEQUENCE</scope>
    <source>
        <strain evidence="27">M-15738</strain>
        <tissue evidence="27">Blood</tissue>
    </source>
</reference>
<dbReference type="PANTHER" id="PTHR22984:SF24">
    <property type="entry name" value="SERINE_THREONINE-PROTEIN KINASE"/>
    <property type="match status" value="1"/>
</dbReference>
<dbReference type="FunFam" id="1.10.246.110:FF:000001">
    <property type="entry name" value="ATP synthase-coupling factor 6, mitochondrial"/>
    <property type="match status" value="1"/>
</dbReference>
<evidence type="ECO:0000313" key="28">
    <source>
        <dbReference type="Proteomes" id="UP000823561"/>
    </source>
</evidence>
<feature type="chain" id="PRO_5043865428" description="ATP synthase peripheral stalk subunit F6, mitochondrial" evidence="25">
    <location>
        <begin position="19"/>
        <end position="582"/>
    </location>
</feature>
<evidence type="ECO:0000256" key="1">
    <source>
        <dbReference type="ARBA" id="ARBA00004273"/>
    </source>
</evidence>
<dbReference type="InterPro" id="IPR000719">
    <property type="entry name" value="Prot_kinase_dom"/>
</dbReference>
<keyword evidence="7" id="KW-0138">CF(0)</keyword>
<proteinExistence type="inferred from homology"/>
<dbReference type="PROSITE" id="PS00107">
    <property type="entry name" value="PROTEIN_KINASE_ATP"/>
    <property type="match status" value="1"/>
</dbReference>
<evidence type="ECO:0000256" key="5">
    <source>
        <dbReference type="ARBA" id="ARBA00022448"/>
    </source>
</evidence>
<evidence type="ECO:0000256" key="10">
    <source>
        <dbReference type="ARBA" id="ARBA00022777"/>
    </source>
</evidence>
<dbReference type="Pfam" id="PF00069">
    <property type="entry name" value="Pkinase"/>
    <property type="match status" value="1"/>
</dbReference>
<comment type="caution">
    <text evidence="27">The sequence shown here is derived from an EMBL/GenBank/DDBJ whole genome shotgun (WGS) entry which is preliminary data.</text>
</comment>
<evidence type="ECO:0000256" key="23">
    <source>
        <dbReference type="PROSITE-ProRule" id="PRU10141"/>
    </source>
</evidence>
<dbReference type="Gene3D" id="3.30.200.20">
    <property type="entry name" value="Phosphorylase Kinase, domain 1"/>
    <property type="match status" value="1"/>
</dbReference>
<keyword evidence="15" id="KW-0496">Mitochondrion</keyword>
<evidence type="ECO:0000313" key="27">
    <source>
        <dbReference type="EMBL" id="KAG5261667.1"/>
    </source>
</evidence>
<dbReference type="GO" id="GO:0007346">
    <property type="term" value="P:regulation of mitotic cell cycle"/>
    <property type="evidence" value="ECO:0007669"/>
    <property type="project" value="TreeGrafter"/>
</dbReference>
<evidence type="ECO:0000256" key="12">
    <source>
        <dbReference type="ARBA" id="ARBA00022792"/>
    </source>
</evidence>
<keyword evidence="8" id="KW-0808">Transferase</keyword>
<evidence type="ECO:0000256" key="22">
    <source>
        <dbReference type="ARBA" id="ARBA00073749"/>
    </source>
</evidence>
<dbReference type="GO" id="GO:0004674">
    <property type="term" value="F:protein serine/threonine kinase activity"/>
    <property type="evidence" value="ECO:0007669"/>
    <property type="project" value="UniProtKB-KW"/>
</dbReference>
<feature type="region of interest" description="Disordered" evidence="24">
    <location>
        <begin position="22"/>
        <end position="108"/>
    </location>
</feature>
<protein>
    <recommendedName>
        <fullName evidence="22">ATP synthase peripheral stalk subunit F6, mitochondrial</fullName>
        <ecNumber evidence="4">2.7.11.1</ecNumber>
    </recommendedName>
    <alternativeName>
        <fullName evidence="17">ATP synthase peripheral stalk subunit F6</fullName>
    </alternativeName>
</protein>
<keyword evidence="5" id="KW-0813">Transport</keyword>
<comment type="catalytic activity">
    <reaction evidence="18">
        <text>L-threonyl-[protein] + ATP = O-phospho-L-threonyl-[protein] + ADP + H(+)</text>
        <dbReference type="Rhea" id="RHEA:46608"/>
        <dbReference type="Rhea" id="RHEA-COMP:11060"/>
        <dbReference type="Rhea" id="RHEA-COMP:11605"/>
        <dbReference type="ChEBI" id="CHEBI:15378"/>
        <dbReference type="ChEBI" id="CHEBI:30013"/>
        <dbReference type="ChEBI" id="CHEBI:30616"/>
        <dbReference type="ChEBI" id="CHEBI:61977"/>
        <dbReference type="ChEBI" id="CHEBI:456216"/>
        <dbReference type="EC" id="2.7.11.1"/>
    </reaction>
</comment>
<comment type="similarity">
    <text evidence="3">Belongs to the eukaryotic ATPase subunit F6 family.</text>
</comment>
<dbReference type="InterPro" id="IPR017441">
    <property type="entry name" value="Protein_kinase_ATP_BS"/>
</dbReference>
<keyword evidence="25" id="KW-0732">Signal</keyword>
<dbReference type="GO" id="GO:0005743">
    <property type="term" value="C:mitochondrial inner membrane"/>
    <property type="evidence" value="ECO:0007669"/>
    <property type="project" value="UniProtKB-SubCell"/>
</dbReference>
<evidence type="ECO:0000256" key="2">
    <source>
        <dbReference type="ARBA" id="ARBA00005505"/>
    </source>
</evidence>
<keyword evidence="9 23" id="KW-0547">Nucleotide-binding</keyword>
<keyword evidence="6" id="KW-0723">Serine/threonine-protein kinase</keyword>
<dbReference type="Gene3D" id="1.10.246.110">
    <property type="entry name" value="Mitochondrial ATP synthase-coupling factor 6"/>
    <property type="match status" value="1"/>
</dbReference>
<evidence type="ECO:0000256" key="20">
    <source>
        <dbReference type="ARBA" id="ARBA00059339"/>
    </source>
</evidence>
<evidence type="ECO:0000256" key="19">
    <source>
        <dbReference type="ARBA" id="ARBA00048679"/>
    </source>
</evidence>
<dbReference type="SUPFAM" id="SSF111357">
    <property type="entry name" value="Mitochondrial ATP synthase coupling factor 6"/>
    <property type="match status" value="1"/>
</dbReference>
<organism evidence="27 28">
    <name type="scientific">Alosa alosa</name>
    <name type="common">allis shad</name>
    <dbReference type="NCBI Taxonomy" id="278164"/>
    <lineage>
        <taxon>Eukaryota</taxon>
        <taxon>Metazoa</taxon>
        <taxon>Chordata</taxon>
        <taxon>Craniata</taxon>
        <taxon>Vertebrata</taxon>
        <taxon>Euteleostomi</taxon>
        <taxon>Actinopterygii</taxon>
        <taxon>Neopterygii</taxon>
        <taxon>Teleostei</taxon>
        <taxon>Clupei</taxon>
        <taxon>Clupeiformes</taxon>
        <taxon>Clupeoidei</taxon>
        <taxon>Clupeidae</taxon>
        <taxon>Alosa</taxon>
    </lineage>
</organism>
<dbReference type="SMART" id="SM00220">
    <property type="entry name" value="S_TKc"/>
    <property type="match status" value="1"/>
</dbReference>
<evidence type="ECO:0000256" key="14">
    <source>
        <dbReference type="ARBA" id="ARBA00023065"/>
    </source>
</evidence>
<dbReference type="EC" id="2.7.11.1" evidence="4"/>
<accession>A0AAV6FKF4</accession>
<dbReference type="Pfam" id="PF05511">
    <property type="entry name" value="ATP-synt_F6"/>
    <property type="match status" value="1"/>
</dbReference>
<gene>
    <name evidence="27" type="ORF">AALO_G00286980</name>
</gene>
<evidence type="ECO:0000256" key="11">
    <source>
        <dbReference type="ARBA" id="ARBA00022781"/>
    </source>
</evidence>
<dbReference type="EMBL" id="JADWDJ010000023">
    <property type="protein sequence ID" value="KAG5261667.1"/>
    <property type="molecule type" value="Genomic_DNA"/>
</dbReference>
<dbReference type="InterPro" id="IPR036204">
    <property type="entry name" value="ATP_synth_f6_sf_mt"/>
</dbReference>
<dbReference type="InterPro" id="IPR008271">
    <property type="entry name" value="Ser/Thr_kinase_AS"/>
</dbReference>
<dbReference type="InterPro" id="IPR008387">
    <property type="entry name" value="ATP_synth_f6_mt"/>
</dbReference>
<evidence type="ECO:0000259" key="26">
    <source>
        <dbReference type="PROSITE" id="PS50011"/>
    </source>
</evidence>
<evidence type="ECO:0000256" key="6">
    <source>
        <dbReference type="ARBA" id="ARBA00022527"/>
    </source>
</evidence>
<dbReference type="Gene3D" id="1.10.510.10">
    <property type="entry name" value="Transferase(Phosphotransferase) domain 1"/>
    <property type="match status" value="1"/>
</dbReference>
<dbReference type="GO" id="GO:0043066">
    <property type="term" value="P:negative regulation of apoptotic process"/>
    <property type="evidence" value="ECO:0007669"/>
    <property type="project" value="TreeGrafter"/>
</dbReference>
<evidence type="ECO:0000256" key="25">
    <source>
        <dbReference type="SAM" id="SignalP"/>
    </source>
</evidence>
<feature type="domain" description="Protein kinase" evidence="26">
    <location>
        <begin position="187"/>
        <end position="446"/>
    </location>
</feature>
<dbReference type="AlphaFoldDB" id="A0AAV6FKF4"/>
<evidence type="ECO:0000256" key="17">
    <source>
        <dbReference type="ARBA" id="ARBA00029863"/>
    </source>
</evidence>
<evidence type="ECO:0000256" key="21">
    <source>
        <dbReference type="ARBA" id="ARBA00064647"/>
    </source>
</evidence>
<dbReference type="PROSITE" id="PS50011">
    <property type="entry name" value="PROTEIN_KINASE_DOM"/>
    <property type="match status" value="1"/>
</dbReference>
<name>A0AAV6FKF4_9TELE</name>
<evidence type="ECO:0000256" key="18">
    <source>
        <dbReference type="ARBA" id="ARBA00047899"/>
    </source>
</evidence>
<keyword evidence="11" id="KW-0375">Hydrogen ion transport</keyword>
<keyword evidence="16" id="KW-0472">Membrane</keyword>
<evidence type="ECO:0000256" key="8">
    <source>
        <dbReference type="ARBA" id="ARBA00022679"/>
    </source>
</evidence>
<dbReference type="Proteomes" id="UP000823561">
    <property type="component" value="Chromosome 23"/>
</dbReference>
<keyword evidence="28" id="KW-1185">Reference proteome</keyword>
<comment type="function">
    <text evidence="20">Subunit F6, of the mitochondrial membrane ATP synthase complex (F(1)F(0) ATP synthase or Complex V) that produces ATP from ADP in the presence of a proton gradient across the membrane which is generated by electron transport complexes of the respiratory chain. ATP synthase complex consist of a soluble F(1) head domain - the catalytic core - and a membrane F(1) domain - the membrane proton channel. These two domains are linked by a central stalk rotating inside the F(1) region and a stationary peripheral stalk. During catalysis, ATP synthesis in the catalytic domain of F(1) is coupled via a rotary mechanism of the central stalk subunits to proton translocation. In vivo, can only synthesize ATP although its ATP hydrolase activity can be activated artificially in vitro. Part of the complex F(0) domain. Part of the complex F(0) domain and the peripheric stalk, which acts as a stator to hold the catalytic alpha(3)beta(3) subcomplex and subunit a/ATP6 static relative to the rotary elements.</text>
</comment>
<keyword evidence="10" id="KW-0418">Kinase</keyword>
<dbReference type="PANTHER" id="PTHR22984">
    <property type="entry name" value="SERINE/THREONINE-PROTEIN KINASE PIM"/>
    <property type="match status" value="1"/>
</dbReference>
<keyword evidence="12" id="KW-0999">Mitochondrion inner membrane</keyword>
<evidence type="ECO:0000256" key="9">
    <source>
        <dbReference type="ARBA" id="ARBA00022741"/>
    </source>
</evidence>
<evidence type="ECO:0000256" key="4">
    <source>
        <dbReference type="ARBA" id="ARBA00012513"/>
    </source>
</evidence>
<evidence type="ECO:0000256" key="15">
    <source>
        <dbReference type="ARBA" id="ARBA00023128"/>
    </source>
</evidence>
<dbReference type="PROSITE" id="PS00108">
    <property type="entry name" value="PROTEIN_KINASE_ST"/>
    <property type="match status" value="1"/>
</dbReference>
<dbReference type="GO" id="GO:0015986">
    <property type="term" value="P:proton motive force-driven ATP synthesis"/>
    <property type="evidence" value="ECO:0007669"/>
    <property type="project" value="InterPro"/>
</dbReference>
<dbReference type="InterPro" id="IPR051138">
    <property type="entry name" value="PIM_Ser/Thr_kinase"/>
</dbReference>
<feature type="binding site" evidence="23">
    <location>
        <position position="216"/>
    </location>
    <ligand>
        <name>ATP</name>
        <dbReference type="ChEBI" id="CHEBI:30616"/>
    </ligand>
</feature>